<keyword evidence="4 9" id="KW-0560">Oxidoreductase</keyword>
<dbReference type="Gene3D" id="3.40.50.720">
    <property type="entry name" value="NAD(P)-binding Rossmann-like Domain"/>
    <property type="match status" value="1"/>
</dbReference>
<organism evidence="13 14">
    <name type="scientific">Treponema parvum</name>
    <dbReference type="NCBI Taxonomy" id="138851"/>
    <lineage>
        <taxon>Bacteria</taxon>
        <taxon>Pseudomonadati</taxon>
        <taxon>Spirochaetota</taxon>
        <taxon>Spirochaetia</taxon>
        <taxon>Spirochaetales</taxon>
        <taxon>Treponemataceae</taxon>
        <taxon>Treponema</taxon>
    </lineage>
</organism>
<keyword evidence="6 9" id="KW-0443">Lipid metabolism</keyword>
<dbReference type="RefSeq" id="WP_210117777.1">
    <property type="nucleotide sequence ID" value="NZ_CP054257.1"/>
</dbReference>
<keyword evidence="3 9" id="KW-0276">Fatty acid metabolism</keyword>
<dbReference type="NCBIfam" id="NF043048">
    <property type="entry name" value="EnoyACPredFabV"/>
    <property type="match status" value="1"/>
</dbReference>
<evidence type="ECO:0000259" key="11">
    <source>
        <dbReference type="Pfam" id="PF12241"/>
    </source>
</evidence>
<feature type="domain" description="Enoyl reductase FAD binding" evidence="10">
    <location>
        <begin position="339"/>
        <end position="402"/>
    </location>
</feature>
<evidence type="ECO:0000256" key="5">
    <source>
        <dbReference type="ARBA" id="ARBA00023027"/>
    </source>
</evidence>
<evidence type="ECO:0000256" key="8">
    <source>
        <dbReference type="ARBA" id="ARBA00048302"/>
    </source>
</evidence>
<feature type="binding site" evidence="9">
    <location>
        <begin position="57"/>
        <end position="62"/>
    </location>
    <ligand>
        <name>NAD(+)</name>
        <dbReference type="ChEBI" id="CHEBI:57540"/>
    </ligand>
</feature>
<feature type="active site" description="Proton donor" evidence="9">
    <location>
        <position position="244"/>
    </location>
</feature>
<name>A0A975EY35_9SPIR</name>
<feature type="domain" description="Trans-2-enoyl-CoA reductase catalytic" evidence="11">
    <location>
        <begin position="91"/>
        <end position="327"/>
    </location>
</feature>
<feature type="binding site" evidence="9">
    <location>
        <position position="253"/>
    </location>
    <ligand>
        <name>NAD(+)</name>
        <dbReference type="ChEBI" id="CHEBI:57540"/>
    </ligand>
</feature>
<dbReference type="GO" id="GO:0050343">
    <property type="term" value="F:trans-2-enoyl-CoA reductase (NADH) activity"/>
    <property type="evidence" value="ECO:0007669"/>
    <property type="project" value="UniProtKB-UniRule"/>
</dbReference>
<comment type="catalytic activity">
    <reaction evidence="8 9">
        <text>a 2,3-saturated acyl-CoA + NAD(+) = a (2E)-enoyl-CoA + NADH + H(+)</text>
        <dbReference type="Rhea" id="RHEA:18177"/>
        <dbReference type="ChEBI" id="CHEBI:15378"/>
        <dbReference type="ChEBI" id="CHEBI:57540"/>
        <dbReference type="ChEBI" id="CHEBI:57945"/>
        <dbReference type="ChEBI" id="CHEBI:58856"/>
        <dbReference type="ChEBI" id="CHEBI:65111"/>
        <dbReference type="EC" id="1.3.1.44"/>
    </reaction>
</comment>
<reference evidence="13" key="2">
    <citation type="journal article" date="2021" name="Microbiol. Resour. Announc.">
        <title>Complete Genome Sequences of Three Human Oral Treponema parvum Isolates.</title>
        <authorList>
            <person name="Zeng H."/>
            <person name="Watt R.M."/>
        </authorList>
    </citation>
    <scope>NUCLEOTIDE SEQUENCE</scope>
    <source>
        <strain evidence="13">ATCC 700773</strain>
    </source>
</reference>
<dbReference type="Pfam" id="PF12242">
    <property type="entry name" value="Eno-Rase_NADH_b"/>
    <property type="match status" value="1"/>
</dbReference>
<evidence type="ECO:0000259" key="10">
    <source>
        <dbReference type="Pfam" id="PF07055"/>
    </source>
</evidence>
<dbReference type="GO" id="GO:0004318">
    <property type="term" value="F:enoyl-[acyl-carrier-protein] reductase (NADH) activity"/>
    <property type="evidence" value="ECO:0007669"/>
    <property type="project" value="TreeGrafter"/>
</dbReference>
<dbReference type="NCBIfam" id="NF010177">
    <property type="entry name" value="PRK13656.1"/>
    <property type="match status" value="1"/>
</dbReference>
<feature type="binding site" evidence="9">
    <location>
        <begin position="83"/>
        <end position="84"/>
    </location>
    <ligand>
        <name>NAD(+)</name>
        <dbReference type="ChEBI" id="CHEBI:57540"/>
    </ligand>
</feature>
<evidence type="ECO:0000256" key="9">
    <source>
        <dbReference type="HAMAP-Rule" id="MF_01838"/>
    </source>
</evidence>
<keyword evidence="7 9" id="KW-0275">Fatty acid biosynthesis</keyword>
<dbReference type="Proteomes" id="UP000671995">
    <property type="component" value="Chromosome"/>
</dbReference>
<dbReference type="GO" id="GO:0006633">
    <property type="term" value="P:fatty acid biosynthetic process"/>
    <property type="evidence" value="ECO:0007669"/>
    <property type="project" value="UniProtKB-UniRule"/>
</dbReference>
<evidence type="ECO:0000313" key="14">
    <source>
        <dbReference type="Proteomes" id="UP000671995"/>
    </source>
</evidence>
<evidence type="ECO:0000256" key="4">
    <source>
        <dbReference type="ARBA" id="ARBA00023002"/>
    </source>
</evidence>
<feature type="binding site" evidence="9">
    <location>
        <begin position="283"/>
        <end position="285"/>
    </location>
    <ligand>
        <name>NAD(+)</name>
        <dbReference type="ChEBI" id="CHEBI:57540"/>
    </ligand>
</feature>
<keyword evidence="2 9" id="KW-0444">Lipid biosynthesis</keyword>
<evidence type="ECO:0000313" key="13">
    <source>
        <dbReference type="EMBL" id="QTQ10983.1"/>
    </source>
</evidence>
<feature type="site" description="Plays an important role in discriminating NADH against NADPH" evidence="9">
    <location>
        <position position="84"/>
    </location>
</feature>
<dbReference type="PANTHER" id="PTHR37480">
    <property type="entry name" value="ENOYL-[ACYL-CARRIER-PROTEIN] REDUCTASE [NADH]"/>
    <property type="match status" value="1"/>
</dbReference>
<dbReference type="EMBL" id="CP054257">
    <property type="protein sequence ID" value="QTQ10983.1"/>
    <property type="molecule type" value="Genomic_DNA"/>
</dbReference>
<dbReference type="InterPro" id="IPR024906">
    <property type="entry name" value="Eno_Rdtase_FAD-bd_dom"/>
</dbReference>
<evidence type="ECO:0000256" key="3">
    <source>
        <dbReference type="ARBA" id="ARBA00022832"/>
    </source>
</evidence>
<dbReference type="PANTHER" id="PTHR37480:SF1">
    <property type="entry name" value="ENOYL-[ACYL-CARRIER-PROTEIN] REDUCTASE [NADH]"/>
    <property type="match status" value="1"/>
</dbReference>
<sequence>MVIKPMVRSNICINAHPVGCAKETENQIEYVKAQKKKRGIKNVKEGGKGPKTVLVLGCSTGYGLASRIVSAFAYGADTIGVSYEKEATETKGGTPGWYNNTAFDAAAKKAGLVSITINADAYADETRSQVIGEAKKLGRKFDLIIYSLASPVRTDPDTKVLYKSVIKPRGKPYSGKYIDIMSQTLKESSEEPATEEEIANTVKVMGGDDWRRWIKQLSQAGVLAKGCRTVAYSYIGPELSHAIYRDGTIGTAKLDLEKAALDLNEELKSSVGGGAFVSVNKGLVTRSSAVIPIISLYLSVLFKVMKEKGTHEGCIEQIERLFAERLYTGSDNSASDVPTDSEHRIRIDDWELADDVQKLCRERMAAVTQENLSQLCDLEGYKHDFLATNGFDIAGVDYDKDVARMDSIS</sequence>
<evidence type="ECO:0000256" key="2">
    <source>
        <dbReference type="ARBA" id="ARBA00022516"/>
    </source>
</evidence>
<dbReference type="AlphaFoldDB" id="A0A975EY35"/>
<dbReference type="Pfam" id="PF07055">
    <property type="entry name" value="Eno-Rase_FAD_bd"/>
    <property type="match status" value="1"/>
</dbReference>
<feature type="domain" description="Trans-2-enoyl-CoA reductase-like NAD(P)H binding" evidence="12">
    <location>
        <begin position="2"/>
        <end position="89"/>
    </location>
</feature>
<feature type="binding site" evidence="9">
    <location>
        <begin position="148"/>
        <end position="149"/>
    </location>
    <ligand>
        <name>NAD(+)</name>
        <dbReference type="ChEBI" id="CHEBI:57540"/>
    </ligand>
</feature>
<comment type="function">
    <text evidence="9">Involved in the fatty acid synthesis (FAS II). Catalyzes the reduction of a carbon-carbon double bond in an enoyl moiety that is covalently linked to a coenzyme A (CoA).</text>
</comment>
<evidence type="ECO:0000256" key="7">
    <source>
        <dbReference type="ARBA" id="ARBA00023160"/>
    </source>
</evidence>
<reference evidence="13" key="1">
    <citation type="submission" date="2020-05" db="EMBL/GenBank/DDBJ databases">
        <authorList>
            <person name="Zeng H."/>
            <person name="Chan Y.K."/>
            <person name="Watt R.M."/>
        </authorList>
    </citation>
    <scope>NUCLEOTIDE SEQUENCE</scope>
    <source>
        <strain evidence="13">ATCC 700773</strain>
    </source>
</reference>
<dbReference type="HAMAP" id="MF_01838">
    <property type="entry name" value="FabV_reductase"/>
    <property type="match status" value="1"/>
</dbReference>
<dbReference type="InterPro" id="IPR010758">
    <property type="entry name" value="Trans-2-enoyl-CoA_reductase"/>
</dbReference>
<evidence type="ECO:0000256" key="1">
    <source>
        <dbReference type="ARBA" id="ARBA00011245"/>
    </source>
</evidence>
<gene>
    <name evidence="9" type="primary">fabV</name>
    <name evidence="13" type="ORF">HRI96_01490</name>
</gene>
<comment type="pathway">
    <text evidence="9">Lipid metabolism; fatty acid biosynthesis.</text>
</comment>
<evidence type="ECO:0000259" key="12">
    <source>
        <dbReference type="Pfam" id="PF12242"/>
    </source>
</evidence>
<feature type="binding site" evidence="9">
    <location>
        <position position="234"/>
    </location>
    <ligand>
        <name>substrate</name>
    </ligand>
</feature>
<dbReference type="EC" id="1.3.1.44" evidence="9"/>
<dbReference type="InterPro" id="IPR024910">
    <property type="entry name" value="Enoyl-CoA_Rdtase_cat_dom"/>
</dbReference>
<protein>
    <recommendedName>
        <fullName evidence="9">Trans-2-enoyl-CoA reductase [NADH]</fullName>
        <shortName evidence="9">TER</shortName>
        <ecNumber evidence="9">1.3.1.44</ecNumber>
    </recommendedName>
</protein>
<comment type="similarity">
    <text evidence="9">Belongs to the TER reductase family.</text>
</comment>
<evidence type="ECO:0000256" key="6">
    <source>
        <dbReference type="ARBA" id="ARBA00023098"/>
    </source>
</evidence>
<feature type="binding site" evidence="9">
    <location>
        <begin position="120"/>
        <end position="121"/>
    </location>
    <ligand>
        <name>NAD(+)</name>
        <dbReference type="ChEBI" id="CHEBI:57540"/>
    </ligand>
</feature>
<keyword evidence="5 9" id="KW-0520">NAD</keyword>
<dbReference type="Pfam" id="PF12241">
    <property type="entry name" value="Enoyl_reductase"/>
    <property type="match status" value="1"/>
</dbReference>
<proteinExistence type="inferred from homology"/>
<accession>A0A975EY35</accession>
<dbReference type="GO" id="GO:0051287">
    <property type="term" value="F:NAD binding"/>
    <property type="evidence" value="ECO:0007669"/>
    <property type="project" value="UniProtKB-UniRule"/>
</dbReference>
<comment type="subunit">
    <text evidence="1 9">Monomer.</text>
</comment>
<dbReference type="InterPro" id="IPR050048">
    <property type="entry name" value="FabV-like_NADH_b"/>
</dbReference>